<gene>
    <name evidence="2" type="ORF">GDO81_016777</name>
</gene>
<reference evidence="2" key="1">
    <citation type="thesis" date="2020" institute="ProQuest LLC" country="789 East Eisenhower Parkway, Ann Arbor, MI, USA">
        <title>Comparative Genomics and Chromosome Evolution.</title>
        <authorList>
            <person name="Mudd A.B."/>
        </authorList>
    </citation>
    <scope>NUCLEOTIDE SEQUENCE</scope>
    <source>
        <strain evidence="2">237g6f4</strain>
        <tissue evidence="2">Blood</tissue>
    </source>
</reference>
<feature type="transmembrane region" description="Helical" evidence="1">
    <location>
        <begin position="16"/>
        <end position="35"/>
    </location>
</feature>
<evidence type="ECO:0000256" key="1">
    <source>
        <dbReference type="SAM" id="Phobius"/>
    </source>
</evidence>
<keyword evidence="1" id="KW-1133">Transmembrane helix</keyword>
<keyword evidence="3" id="KW-1185">Reference proteome</keyword>
<keyword evidence="1" id="KW-0812">Transmembrane</keyword>
<comment type="caution">
    <text evidence="2">The sequence shown here is derived from an EMBL/GenBank/DDBJ whole genome shotgun (WGS) entry which is preliminary data.</text>
</comment>
<keyword evidence="1" id="KW-0472">Membrane</keyword>
<accession>A0AAV7A8G1</accession>
<evidence type="ECO:0000313" key="2">
    <source>
        <dbReference type="EMBL" id="KAG8557907.1"/>
    </source>
</evidence>
<dbReference type="Proteomes" id="UP000824782">
    <property type="component" value="Unassembled WGS sequence"/>
</dbReference>
<proteinExistence type="predicted"/>
<protein>
    <submittedName>
        <fullName evidence="2">Uncharacterized protein</fullName>
    </submittedName>
</protein>
<name>A0AAV7A8G1_ENGPU</name>
<evidence type="ECO:0000313" key="3">
    <source>
        <dbReference type="Proteomes" id="UP000824782"/>
    </source>
</evidence>
<sequence length="87" mass="10021">MTCLYQQPSGIVACSIFYLLYRITVSTFHICILSVRRLWWLLLVFQQKICPIYPPNSSYTITSRTDIPPPPLPATKWCICLNLQASI</sequence>
<dbReference type="AlphaFoldDB" id="A0AAV7A8G1"/>
<dbReference type="EMBL" id="WNYA01000008">
    <property type="protein sequence ID" value="KAG8557907.1"/>
    <property type="molecule type" value="Genomic_DNA"/>
</dbReference>
<organism evidence="2 3">
    <name type="scientific">Engystomops pustulosus</name>
    <name type="common">Tungara frog</name>
    <name type="synonym">Physalaemus pustulosus</name>
    <dbReference type="NCBI Taxonomy" id="76066"/>
    <lineage>
        <taxon>Eukaryota</taxon>
        <taxon>Metazoa</taxon>
        <taxon>Chordata</taxon>
        <taxon>Craniata</taxon>
        <taxon>Vertebrata</taxon>
        <taxon>Euteleostomi</taxon>
        <taxon>Amphibia</taxon>
        <taxon>Batrachia</taxon>
        <taxon>Anura</taxon>
        <taxon>Neobatrachia</taxon>
        <taxon>Hyloidea</taxon>
        <taxon>Leptodactylidae</taxon>
        <taxon>Leiuperinae</taxon>
        <taxon>Engystomops</taxon>
    </lineage>
</organism>